<dbReference type="CDD" id="cd22823">
    <property type="entry name" value="Gal_Rha_Lectin"/>
    <property type="match status" value="1"/>
</dbReference>
<dbReference type="PROSITE" id="PS50228">
    <property type="entry name" value="SUEL_LECTIN"/>
    <property type="match status" value="1"/>
</dbReference>
<keyword evidence="1" id="KW-0472">Membrane</keyword>
<evidence type="ECO:0000259" key="2">
    <source>
        <dbReference type="PROSITE" id="PS50228"/>
    </source>
</evidence>
<feature type="domain" description="SUEL-type lectin" evidence="2">
    <location>
        <begin position="428"/>
        <end position="518"/>
    </location>
</feature>
<keyword evidence="1" id="KW-1133">Transmembrane helix</keyword>
<dbReference type="InterPro" id="IPR043159">
    <property type="entry name" value="Lectin_gal-bd_sf"/>
</dbReference>
<dbReference type="PANTHER" id="PTHR46780">
    <property type="entry name" value="PROTEIN EVA-1"/>
    <property type="match status" value="1"/>
</dbReference>
<evidence type="ECO:0000256" key="1">
    <source>
        <dbReference type="SAM" id="Phobius"/>
    </source>
</evidence>
<dbReference type="EMBL" id="DS469560">
    <property type="protein sequence ID" value="EDO42828.1"/>
    <property type="molecule type" value="Genomic_DNA"/>
</dbReference>
<evidence type="ECO:0000313" key="3">
    <source>
        <dbReference type="EMBL" id="EDO42828.1"/>
    </source>
</evidence>
<accession>A7S0F5</accession>
<dbReference type="InterPro" id="IPR000922">
    <property type="entry name" value="Lectin_gal-bd_dom"/>
</dbReference>
<name>A7S0F5_NEMVE</name>
<feature type="transmembrane region" description="Helical" evidence="1">
    <location>
        <begin position="146"/>
        <end position="171"/>
    </location>
</feature>
<proteinExistence type="predicted"/>
<dbReference type="InParanoid" id="A7S0F5"/>
<dbReference type="Pfam" id="PF02140">
    <property type="entry name" value="SUEL_Lectin"/>
    <property type="match status" value="1"/>
</dbReference>
<dbReference type="HOGENOM" id="CLU_521058_0_0_1"/>
<feature type="transmembrane region" description="Helical" evidence="1">
    <location>
        <begin position="91"/>
        <end position="116"/>
    </location>
</feature>
<organism evidence="3 4">
    <name type="scientific">Nematostella vectensis</name>
    <name type="common">Starlet sea anemone</name>
    <dbReference type="NCBI Taxonomy" id="45351"/>
    <lineage>
        <taxon>Eukaryota</taxon>
        <taxon>Metazoa</taxon>
        <taxon>Cnidaria</taxon>
        <taxon>Anthozoa</taxon>
        <taxon>Hexacorallia</taxon>
        <taxon>Actiniaria</taxon>
        <taxon>Edwardsiidae</taxon>
        <taxon>Nematostella</taxon>
    </lineage>
</organism>
<keyword evidence="1" id="KW-0812">Transmembrane</keyword>
<sequence length="523" mass="57689">MTLHSKPKSITQVCQFHTTLQGISGLIKGLIPTLLVTMHKASPLSHQFKDQRLHIITHDMHDVIRVNHIVIVTGVLGFIGARDNSTPNNCLIGTMLGFAVTSCVLSGIMIICYSIALAEWSKYLDHYYYGSYYYYQNYYSLQSARAGLGIGVMLLLLALAEFFVGLASSIYGCSNCCTSVTRAFLVQGAPQGYPQGYAQQQQQPYQTSQQQVIYLQGQPGQSGQPGIIVLGPNGAVAGATTTYPNQAPIVIQQPGGAQSPMGVAFQGAGLVAAAGLEINDVLYPRNIALVMDLGLFVLLLQCVALLAKMCASQVLQASNGGFLKEKKMYLNVTVKEVHKVNRVAQCAVKSMRDHKSYSFNFAVKPDECGTYLCEVLYTDRYNDSDKYHKNENFDHYNKKSACASSPCPVGSFCQADYEHESYTCRKIICEKDLAQLSCLDGFAIDVEWALWGRSSMQPCPHPKAQICIKKETVHETLQSIRGLCQDKNSCSFTANNTVIGHDPCAKIYKYLELRYVCKQKENK</sequence>
<dbReference type="AlphaFoldDB" id="A7S0F5"/>
<keyword evidence="4" id="KW-1185">Reference proteome</keyword>
<feature type="transmembrane region" description="Helical" evidence="1">
    <location>
        <begin position="62"/>
        <end position="79"/>
    </location>
</feature>
<dbReference type="Gene3D" id="2.60.120.740">
    <property type="match status" value="1"/>
</dbReference>
<dbReference type="Proteomes" id="UP000001593">
    <property type="component" value="Unassembled WGS sequence"/>
</dbReference>
<gene>
    <name evidence="3" type="ORF">NEMVEDRAFT_v1g241976</name>
</gene>
<protein>
    <recommendedName>
        <fullName evidence="2">SUEL-type lectin domain-containing protein</fullName>
    </recommendedName>
</protein>
<dbReference type="GO" id="GO:0030246">
    <property type="term" value="F:carbohydrate binding"/>
    <property type="evidence" value="ECO:0007669"/>
    <property type="project" value="InterPro"/>
</dbReference>
<evidence type="ECO:0000313" key="4">
    <source>
        <dbReference type="Proteomes" id="UP000001593"/>
    </source>
</evidence>
<reference evidence="3 4" key="1">
    <citation type="journal article" date="2007" name="Science">
        <title>Sea anemone genome reveals ancestral eumetazoan gene repertoire and genomic organization.</title>
        <authorList>
            <person name="Putnam N.H."/>
            <person name="Srivastava M."/>
            <person name="Hellsten U."/>
            <person name="Dirks B."/>
            <person name="Chapman J."/>
            <person name="Salamov A."/>
            <person name="Terry A."/>
            <person name="Shapiro H."/>
            <person name="Lindquist E."/>
            <person name="Kapitonov V.V."/>
            <person name="Jurka J."/>
            <person name="Genikhovich G."/>
            <person name="Grigoriev I.V."/>
            <person name="Lucas S.M."/>
            <person name="Steele R.E."/>
            <person name="Finnerty J.R."/>
            <person name="Technau U."/>
            <person name="Martindale M.Q."/>
            <person name="Rokhsar D.S."/>
        </authorList>
    </citation>
    <scope>NUCLEOTIDE SEQUENCE [LARGE SCALE GENOMIC DNA]</scope>
    <source>
        <strain evidence="4">CH2 X CH6</strain>
    </source>
</reference>